<keyword evidence="3" id="KW-1185">Reference proteome</keyword>
<name>A0ABP4WTI8_9MICO</name>
<evidence type="ECO:0000256" key="1">
    <source>
        <dbReference type="SAM" id="MobiDB-lite"/>
    </source>
</evidence>
<reference evidence="3" key="1">
    <citation type="journal article" date="2019" name="Int. J. Syst. Evol. Microbiol.">
        <title>The Global Catalogue of Microorganisms (GCM) 10K type strain sequencing project: providing services to taxonomists for standard genome sequencing and annotation.</title>
        <authorList>
            <consortium name="The Broad Institute Genomics Platform"/>
            <consortium name="The Broad Institute Genome Sequencing Center for Infectious Disease"/>
            <person name="Wu L."/>
            <person name="Ma J."/>
        </authorList>
    </citation>
    <scope>NUCLEOTIDE SEQUENCE [LARGE SCALE GENOMIC DNA]</scope>
    <source>
        <strain evidence="3">JCM 15591</strain>
    </source>
</reference>
<feature type="compositionally biased region" description="Basic and acidic residues" evidence="1">
    <location>
        <begin position="69"/>
        <end position="79"/>
    </location>
</feature>
<proteinExistence type="predicted"/>
<comment type="caution">
    <text evidence="2">The sequence shown here is derived from an EMBL/GenBank/DDBJ whole genome shotgun (WGS) entry which is preliminary data.</text>
</comment>
<dbReference type="EMBL" id="BAAAPN010000041">
    <property type="protein sequence ID" value="GAA1757368.1"/>
    <property type="molecule type" value="Genomic_DNA"/>
</dbReference>
<sequence length="79" mass="8223">MSSAIPALSRPAGGLPPPDLITWFNAIGATAAPAAAAPIGVCESLPRYVGRQRPGVRRGQAPHAVCYQQDEHQTHAPAE</sequence>
<evidence type="ECO:0000313" key="2">
    <source>
        <dbReference type="EMBL" id="GAA1757368.1"/>
    </source>
</evidence>
<organism evidence="2 3">
    <name type="scientific">Nostocoides vanveenii</name>
    <dbReference type="NCBI Taxonomy" id="330835"/>
    <lineage>
        <taxon>Bacteria</taxon>
        <taxon>Bacillati</taxon>
        <taxon>Actinomycetota</taxon>
        <taxon>Actinomycetes</taxon>
        <taxon>Micrococcales</taxon>
        <taxon>Intrasporangiaceae</taxon>
        <taxon>Nostocoides</taxon>
    </lineage>
</organism>
<feature type="region of interest" description="Disordered" evidence="1">
    <location>
        <begin position="53"/>
        <end position="79"/>
    </location>
</feature>
<accession>A0ABP4WTI8</accession>
<evidence type="ECO:0000313" key="3">
    <source>
        <dbReference type="Proteomes" id="UP001501475"/>
    </source>
</evidence>
<dbReference type="Proteomes" id="UP001501475">
    <property type="component" value="Unassembled WGS sequence"/>
</dbReference>
<gene>
    <name evidence="2" type="ORF">GCM10009810_16040</name>
</gene>
<protein>
    <submittedName>
        <fullName evidence="2">Uncharacterized protein</fullName>
    </submittedName>
</protein>